<organism evidence="3 4">
    <name type="scientific">Vavraia culicis (isolate floridensis)</name>
    <name type="common">Microsporidian parasite</name>
    <dbReference type="NCBI Taxonomy" id="948595"/>
    <lineage>
        <taxon>Eukaryota</taxon>
        <taxon>Fungi</taxon>
        <taxon>Fungi incertae sedis</taxon>
        <taxon>Microsporidia</taxon>
        <taxon>Pleistophoridae</taxon>
        <taxon>Vavraia</taxon>
    </lineage>
</organism>
<gene>
    <name evidence="3" type="ORF">VCUG_02121</name>
</gene>
<protein>
    <submittedName>
        <fullName evidence="3">Uncharacterized protein</fullName>
    </submittedName>
</protein>
<dbReference type="EMBL" id="GL877447">
    <property type="protein sequence ID" value="ELA46399.1"/>
    <property type="molecule type" value="Genomic_DNA"/>
</dbReference>
<feature type="compositionally biased region" description="Basic and acidic residues" evidence="1">
    <location>
        <begin position="183"/>
        <end position="226"/>
    </location>
</feature>
<dbReference type="VEuPathDB" id="MicrosporidiaDB:VCUG_02121"/>
<evidence type="ECO:0000313" key="3">
    <source>
        <dbReference type="EMBL" id="ELA46399.1"/>
    </source>
</evidence>
<evidence type="ECO:0000313" key="4">
    <source>
        <dbReference type="Proteomes" id="UP000011081"/>
    </source>
</evidence>
<sequence length="685" mass="76183">MKRSLLFLSIFSVYRALNLLDRCRLYNIDPKHCQSSIYVPNTYYDNYLKSFNMPIQKDPECNTKNCLIVVYKEPPRIAVNSTGSSSNYCENGFNLQNFSVCMPSMQYSTNVQTITPGTEPPGKIVIQTLTITTSSTNDTTTLTGVTPSVITKTVVITQTDDDTTTEERKTDSKTKSKNKTKTITKEVTKTVDKTSTKDCEKTSDGESSKTSDCSSETKSECSKDAQTKGSKTKTVTVTKGESETDGEKTKTVTVPATVQPPDDKKTTDQTTTPTQSSQSSSTQTTPPPVPPTTSIPYINIEQIKKIIEQKEKLCKFGRNDDNSCKRCEGEGCSKSKKCKRKNEEDCHGDETDEDGSDEDQSDEQDGKGHSKDKKKHSKTNTKDGKKNKTTEGSREKYITLLRYKTSTVTNEIPITLYRELLKTVEKEKPLTRYKVTTVNNTVTRTVTKDKYMTMTITKAKEVTITPDQSDKKESDTKTSDLTKPPKETVSKTDEQPSSSQTKASTSKDGGKKIVTEYVESKEAVETVTMTIPPAIKTETISEQEKAKTATEQDVPIETAKPKEEVKSISTDDELSKKLMPLFGGILEKISKDLIIKEKQGKRRHTTTSAEKKTNFITVTKLETVTITKSADNDSERGKKVVFNTVYAKAKPKMIKCMPVMVNNANCLITQEGVVLKTVFKDNKDA</sequence>
<dbReference type="RefSeq" id="XP_008075134.1">
    <property type="nucleotide sequence ID" value="XM_008076943.1"/>
</dbReference>
<dbReference type="AlphaFoldDB" id="L2GS06"/>
<feature type="compositionally biased region" description="Basic and acidic residues" evidence="1">
    <location>
        <begin position="380"/>
        <end position="391"/>
    </location>
</feature>
<feature type="compositionally biased region" description="Basic and acidic residues" evidence="1">
    <location>
        <begin position="165"/>
        <end position="174"/>
    </location>
</feature>
<keyword evidence="2" id="KW-0732">Signal</keyword>
<dbReference type="OrthoDB" id="2192975at2759"/>
<feature type="region of interest" description="Disordered" evidence="1">
    <location>
        <begin position="159"/>
        <end position="296"/>
    </location>
</feature>
<feature type="compositionally biased region" description="Basic residues" evidence="1">
    <location>
        <begin position="370"/>
        <end position="379"/>
    </location>
</feature>
<dbReference type="Proteomes" id="UP000011081">
    <property type="component" value="Unassembled WGS sequence"/>
</dbReference>
<proteinExistence type="predicted"/>
<evidence type="ECO:0000256" key="1">
    <source>
        <dbReference type="SAM" id="MobiDB-lite"/>
    </source>
</evidence>
<dbReference type="GeneID" id="19879988"/>
<feature type="compositionally biased region" description="Basic and acidic residues" evidence="1">
    <location>
        <begin position="468"/>
        <end position="494"/>
    </location>
</feature>
<feature type="compositionally biased region" description="Low complexity" evidence="1">
    <location>
        <begin position="268"/>
        <end position="284"/>
    </location>
</feature>
<feature type="signal peptide" evidence="2">
    <location>
        <begin position="1"/>
        <end position="16"/>
    </location>
</feature>
<feature type="compositionally biased region" description="Low complexity" evidence="1">
    <location>
        <begin position="227"/>
        <end position="239"/>
    </location>
</feature>
<feature type="region of interest" description="Disordered" evidence="1">
    <location>
        <begin position="343"/>
        <end position="391"/>
    </location>
</feature>
<reference evidence="4" key="1">
    <citation type="submission" date="2011-03" db="EMBL/GenBank/DDBJ databases">
        <title>The genome sequence of Vavraia culicis strain floridensis.</title>
        <authorList>
            <consortium name="The Broad Institute Genome Sequencing Platform"/>
            <person name="Cuomo C."/>
            <person name="Becnel J."/>
            <person name="Sanscrainte N."/>
            <person name="Young S.K."/>
            <person name="Zeng Q."/>
            <person name="Gargeya S."/>
            <person name="Fitzgerald M."/>
            <person name="Haas B."/>
            <person name="Abouelleil A."/>
            <person name="Alvarado L."/>
            <person name="Arachchi H.M."/>
            <person name="Berlin A."/>
            <person name="Chapman S.B."/>
            <person name="Gearin G."/>
            <person name="Goldberg J."/>
            <person name="Griggs A."/>
            <person name="Gujja S."/>
            <person name="Hansen M."/>
            <person name="Heiman D."/>
            <person name="Howarth C."/>
            <person name="Larimer J."/>
            <person name="Lui A."/>
            <person name="MacDonald P.J.P."/>
            <person name="McCowen C."/>
            <person name="Montmayeur A."/>
            <person name="Murphy C."/>
            <person name="Neiman D."/>
            <person name="Pearson M."/>
            <person name="Priest M."/>
            <person name="Roberts A."/>
            <person name="Saif S."/>
            <person name="Shea T."/>
            <person name="Sisk P."/>
            <person name="Stolte C."/>
            <person name="Sykes S."/>
            <person name="Wortman J."/>
            <person name="Nusbaum C."/>
            <person name="Birren B."/>
        </authorList>
    </citation>
    <scope>NUCLEOTIDE SEQUENCE [LARGE SCALE GENOMIC DNA]</scope>
    <source>
        <strain evidence="4">floridensis</strain>
    </source>
</reference>
<feature type="region of interest" description="Disordered" evidence="1">
    <location>
        <begin position="465"/>
        <end position="509"/>
    </location>
</feature>
<feature type="compositionally biased region" description="Acidic residues" evidence="1">
    <location>
        <begin position="350"/>
        <end position="363"/>
    </location>
</feature>
<keyword evidence="4" id="KW-1185">Reference proteome</keyword>
<evidence type="ECO:0000256" key="2">
    <source>
        <dbReference type="SAM" id="SignalP"/>
    </source>
</evidence>
<dbReference type="InParanoid" id="L2GS06"/>
<accession>L2GS06</accession>
<name>L2GS06_VAVCU</name>
<feature type="compositionally biased region" description="Basic and acidic residues" evidence="1">
    <location>
        <begin position="240"/>
        <end position="250"/>
    </location>
</feature>
<dbReference type="HOGENOM" id="CLU_031976_0_0_1"/>
<feature type="chain" id="PRO_5003960111" evidence="2">
    <location>
        <begin position="17"/>
        <end position="685"/>
    </location>
</feature>
<feature type="compositionally biased region" description="Polar residues" evidence="1">
    <location>
        <begin position="495"/>
        <end position="507"/>
    </location>
</feature>
<dbReference type="OMA" id="DPECNTK"/>